<evidence type="ECO:0000256" key="2">
    <source>
        <dbReference type="ARBA" id="ARBA00022553"/>
    </source>
</evidence>
<evidence type="ECO:0000313" key="5">
    <source>
        <dbReference type="Proteomes" id="UP001602322"/>
    </source>
</evidence>
<feature type="domain" description="Carrier" evidence="3">
    <location>
        <begin position="2"/>
        <end position="80"/>
    </location>
</feature>
<keyword evidence="5" id="KW-1185">Reference proteome</keyword>
<name>A0ABW6XDN3_9ACTN</name>
<dbReference type="PROSITE" id="PS50075">
    <property type="entry name" value="CARRIER"/>
    <property type="match status" value="1"/>
</dbReference>
<keyword evidence="2" id="KW-0597">Phosphoprotein</keyword>
<dbReference type="InterPro" id="IPR009081">
    <property type="entry name" value="PP-bd_ACP"/>
</dbReference>
<dbReference type="Proteomes" id="UP001602322">
    <property type="component" value="Unassembled WGS sequence"/>
</dbReference>
<comment type="caution">
    <text evidence="4">The sequence shown here is derived from an EMBL/GenBank/DDBJ whole genome shotgun (WGS) entry which is preliminary data.</text>
</comment>
<gene>
    <name evidence="4" type="ORF">ACFY8O_28605</name>
</gene>
<dbReference type="RefSeq" id="WP_208766130.1">
    <property type="nucleotide sequence ID" value="NZ_JBIBEG010000009.1"/>
</dbReference>
<protein>
    <submittedName>
        <fullName evidence="4">Phosphopantetheine-binding protein</fullName>
    </submittedName>
</protein>
<dbReference type="InterPro" id="IPR036736">
    <property type="entry name" value="ACP-like_sf"/>
</dbReference>
<reference evidence="4 5" key="1">
    <citation type="submission" date="2024-10" db="EMBL/GenBank/DDBJ databases">
        <title>The Natural Products Discovery Center: Release of the First 8490 Sequenced Strains for Exploring Actinobacteria Biosynthetic Diversity.</title>
        <authorList>
            <person name="Kalkreuter E."/>
            <person name="Kautsar S.A."/>
            <person name="Yang D."/>
            <person name="Bader C.D."/>
            <person name="Teijaro C.N."/>
            <person name="Fluegel L."/>
            <person name="Davis C.M."/>
            <person name="Simpson J.R."/>
            <person name="Lauterbach L."/>
            <person name="Steele A.D."/>
            <person name="Gui C."/>
            <person name="Meng S."/>
            <person name="Li G."/>
            <person name="Viehrig K."/>
            <person name="Ye F."/>
            <person name="Su P."/>
            <person name="Kiefer A.F."/>
            <person name="Nichols A."/>
            <person name="Cepeda A.J."/>
            <person name="Yan W."/>
            <person name="Fan B."/>
            <person name="Jiang Y."/>
            <person name="Adhikari A."/>
            <person name="Zheng C.-J."/>
            <person name="Schuster L."/>
            <person name="Cowan T.M."/>
            <person name="Smanski M.J."/>
            <person name="Chevrette M.G."/>
            <person name="De Carvalho L.P.S."/>
            <person name="Shen B."/>
        </authorList>
    </citation>
    <scope>NUCLEOTIDE SEQUENCE [LARGE SCALE GENOMIC DNA]</scope>
    <source>
        <strain evidence="4 5">NPDC012540</strain>
    </source>
</reference>
<keyword evidence="1" id="KW-0596">Phosphopantetheine</keyword>
<organism evidence="4 5">
    <name type="scientific">Streptomyces argenteolus</name>
    <dbReference type="NCBI Taxonomy" id="67274"/>
    <lineage>
        <taxon>Bacteria</taxon>
        <taxon>Bacillati</taxon>
        <taxon>Actinomycetota</taxon>
        <taxon>Actinomycetes</taxon>
        <taxon>Kitasatosporales</taxon>
        <taxon>Streptomycetaceae</taxon>
        <taxon>Streptomyces</taxon>
    </lineage>
</organism>
<proteinExistence type="predicted"/>
<sequence>MSTWDKEFEEIIRSYLPFLSADEPLDEDAGLRDLGLDSMGTVELLNALENSYGVRFVDEALSMQTFATPGVLWAKTSELVHVTHG</sequence>
<accession>A0ABW6XDN3</accession>
<dbReference type="InterPro" id="IPR006162">
    <property type="entry name" value="Ppantetheine_attach_site"/>
</dbReference>
<evidence type="ECO:0000259" key="3">
    <source>
        <dbReference type="PROSITE" id="PS50075"/>
    </source>
</evidence>
<dbReference type="PROSITE" id="PS00012">
    <property type="entry name" value="PHOSPHOPANTETHEINE"/>
    <property type="match status" value="1"/>
</dbReference>
<dbReference type="Pfam" id="PF00550">
    <property type="entry name" value="PP-binding"/>
    <property type="match status" value="1"/>
</dbReference>
<evidence type="ECO:0000313" key="4">
    <source>
        <dbReference type="EMBL" id="MFF5899867.1"/>
    </source>
</evidence>
<evidence type="ECO:0000256" key="1">
    <source>
        <dbReference type="ARBA" id="ARBA00022450"/>
    </source>
</evidence>
<dbReference type="SUPFAM" id="SSF47336">
    <property type="entry name" value="ACP-like"/>
    <property type="match status" value="1"/>
</dbReference>
<dbReference type="EMBL" id="JBIBEG010000009">
    <property type="protein sequence ID" value="MFF5899867.1"/>
    <property type="molecule type" value="Genomic_DNA"/>
</dbReference>
<dbReference type="Gene3D" id="1.10.1200.10">
    <property type="entry name" value="ACP-like"/>
    <property type="match status" value="1"/>
</dbReference>